<keyword evidence="2" id="KW-1185">Reference proteome</keyword>
<gene>
    <name evidence="1" type="ORF">S2091_4153</name>
</gene>
<organism evidence="1 2">
    <name type="scientific">Solimicrobium silvestre</name>
    <dbReference type="NCBI Taxonomy" id="2099400"/>
    <lineage>
        <taxon>Bacteria</taxon>
        <taxon>Pseudomonadati</taxon>
        <taxon>Pseudomonadota</taxon>
        <taxon>Betaproteobacteria</taxon>
        <taxon>Burkholderiales</taxon>
        <taxon>Oxalobacteraceae</taxon>
        <taxon>Solimicrobium</taxon>
    </lineage>
</organism>
<sequence length="49" mass="5365">MNIFSDHQTIVEGSAVAVLLLLPAFGMQSAYGHEYTALIKAKKYAEVTH</sequence>
<dbReference type="EMBL" id="PUGF01000028">
    <property type="protein sequence ID" value="PRC91152.1"/>
    <property type="molecule type" value="Genomic_DNA"/>
</dbReference>
<accession>A0A2S9GTV2</accession>
<evidence type="ECO:0000313" key="1">
    <source>
        <dbReference type="EMBL" id="PRC91152.1"/>
    </source>
</evidence>
<name>A0A2S9GTV2_9BURK</name>
<dbReference type="Proteomes" id="UP000237839">
    <property type="component" value="Unassembled WGS sequence"/>
</dbReference>
<protein>
    <submittedName>
        <fullName evidence="1">Uncharacterized protein</fullName>
    </submittedName>
</protein>
<dbReference type="RefSeq" id="WP_165795053.1">
    <property type="nucleotide sequence ID" value="NZ_PUGF01000028.1"/>
</dbReference>
<evidence type="ECO:0000313" key="2">
    <source>
        <dbReference type="Proteomes" id="UP000237839"/>
    </source>
</evidence>
<reference evidence="1 2" key="1">
    <citation type="submission" date="2018-02" db="EMBL/GenBank/DDBJ databases">
        <title>Solimicrobium silvestre gen. nov., sp. nov., isolated from alpine forest soil.</title>
        <authorList>
            <person name="Margesin R."/>
            <person name="Albuquerque L."/>
            <person name="Zhang D.-C."/>
            <person name="Froufe H.J.C."/>
            <person name="Severino R."/>
            <person name="Roxo I."/>
            <person name="Egas C."/>
            <person name="Da Costa M.S."/>
        </authorList>
    </citation>
    <scope>NUCLEOTIDE SEQUENCE [LARGE SCALE GENOMIC DNA]</scope>
    <source>
        <strain evidence="1 2">S20-91</strain>
    </source>
</reference>
<proteinExistence type="predicted"/>
<dbReference type="AlphaFoldDB" id="A0A2S9GTV2"/>
<comment type="caution">
    <text evidence="1">The sequence shown here is derived from an EMBL/GenBank/DDBJ whole genome shotgun (WGS) entry which is preliminary data.</text>
</comment>